<name>A0A0B6Z6K5_9EUPU</name>
<dbReference type="EMBL" id="HACG01017127">
    <property type="protein sequence ID" value="CEK63992.1"/>
    <property type="molecule type" value="Transcribed_RNA"/>
</dbReference>
<proteinExistence type="predicted"/>
<accession>A0A0B6Z6K5</accession>
<dbReference type="AlphaFoldDB" id="A0A0B6Z6K5"/>
<organism evidence="1">
    <name type="scientific">Arion vulgaris</name>
    <dbReference type="NCBI Taxonomy" id="1028688"/>
    <lineage>
        <taxon>Eukaryota</taxon>
        <taxon>Metazoa</taxon>
        <taxon>Spiralia</taxon>
        <taxon>Lophotrochozoa</taxon>
        <taxon>Mollusca</taxon>
        <taxon>Gastropoda</taxon>
        <taxon>Heterobranchia</taxon>
        <taxon>Euthyneura</taxon>
        <taxon>Panpulmonata</taxon>
        <taxon>Eupulmonata</taxon>
        <taxon>Stylommatophora</taxon>
        <taxon>Helicina</taxon>
        <taxon>Arionoidea</taxon>
        <taxon>Arionidae</taxon>
        <taxon>Arion</taxon>
    </lineage>
</organism>
<reference evidence="1" key="1">
    <citation type="submission" date="2014-12" db="EMBL/GenBank/DDBJ databases">
        <title>Insight into the proteome of Arion vulgaris.</title>
        <authorList>
            <person name="Aradska J."/>
            <person name="Bulat T."/>
            <person name="Smidak R."/>
            <person name="Sarate P."/>
            <person name="Gangsoo J."/>
            <person name="Sialana F."/>
            <person name="Bilban M."/>
            <person name="Lubec G."/>
        </authorList>
    </citation>
    <scope>NUCLEOTIDE SEQUENCE</scope>
    <source>
        <tissue evidence="1">Skin</tissue>
    </source>
</reference>
<gene>
    <name evidence="1" type="primary">ORF50302</name>
</gene>
<protein>
    <submittedName>
        <fullName evidence="1">Uncharacterized protein</fullName>
    </submittedName>
</protein>
<evidence type="ECO:0000313" key="1">
    <source>
        <dbReference type="EMBL" id="CEK63992.1"/>
    </source>
</evidence>
<sequence>MYKSLLITLYKTSKKRQDFDVEETSVMSKTIARMCLTLSLPPIFQPNLPHYFWS</sequence>